<name>A0A161UCZ4_9FLAO</name>
<reference evidence="4 6" key="1">
    <citation type="submission" date="2016-01" db="EMBL/GenBank/DDBJ databases">
        <title>Whole genome sequencing of Myroides marinus L41.</title>
        <authorList>
            <person name="Hong K.W."/>
        </authorList>
    </citation>
    <scope>NUCLEOTIDE SEQUENCE [LARGE SCALE GENOMIC DNA]</scope>
    <source>
        <strain evidence="4 6">L41</strain>
    </source>
</reference>
<dbReference type="EMBL" id="FNYS01000003">
    <property type="protein sequence ID" value="SEI72650.1"/>
    <property type="molecule type" value="Genomic_DNA"/>
</dbReference>
<evidence type="ECO:0000313" key="5">
    <source>
        <dbReference type="EMBL" id="SEI72650.1"/>
    </source>
</evidence>
<dbReference type="EMBL" id="LQNU01000002">
    <property type="protein sequence ID" value="KZE84858.1"/>
    <property type="molecule type" value="Genomic_DNA"/>
</dbReference>
<keyword evidence="2" id="KW-0012">Acyltransferase</keyword>
<dbReference type="SUPFAM" id="SSF55729">
    <property type="entry name" value="Acyl-CoA N-acyltransferases (Nat)"/>
    <property type="match status" value="2"/>
</dbReference>
<dbReference type="OrthoDB" id="4228396at2"/>
<dbReference type="Pfam" id="PF00583">
    <property type="entry name" value="Acetyltransf_1"/>
    <property type="match status" value="2"/>
</dbReference>
<evidence type="ECO:0000313" key="4">
    <source>
        <dbReference type="EMBL" id="KZE84858.1"/>
    </source>
</evidence>
<proteinExistence type="predicted"/>
<evidence type="ECO:0000256" key="2">
    <source>
        <dbReference type="ARBA" id="ARBA00023315"/>
    </source>
</evidence>
<gene>
    <name evidence="4" type="ORF">AV926_02480</name>
    <name evidence="5" type="ORF">SAMN04488018_103262</name>
</gene>
<dbReference type="InterPro" id="IPR016181">
    <property type="entry name" value="Acyl_CoA_acyltransferase"/>
</dbReference>
<dbReference type="PROSITE" id="PS51186">
    <property type="entry name" value="GNAT"/>
    <property type="match status" value="2"/>
</dbReference>
<dbReference type="Gene3D" id="3.40.630.30">
    <property type="match status" value="2"/>
</dbReference>
<protein>
    <submittedName>
        <fullName evidence="4 5">Acetyltransferase</fullName>
    </submittedName>
</protein>
<feature type="domain" description="N-acetyltransferase" evidence="3">
    <location>
        <begin position="5"/>
        <end position="154"/>
    </location>
</feature>
<dbReference type="CDD" id="cd04301">
    <property type="entry name" value="NAT_SF"/>
    <property type="match status" value="1"/>
</dbReference>
<evidence type="ECO:0000259" key="3">
    <source>
        <dbReference type="PROSITE" id="PS51186"/>
    </source>
</evidence>
<evidence type="ECO:0000256" key="1">
    <source>
        <dbReference type="ARBA" id="ARBA00022679"/>
    </source>
</evidence>
<keyword evidence="6" id="KW-1185">Reference proteome</keyword>
<dbReference type="PANTHER" id="PTHR43420">
    <property type="entry name" value="ACETYLTRANSFERASE"/>
    <property type="match status" value="1"/>
</dbReference>
<dbReference type="Proteomes" id="UP000076630">
    <property type="component" value="Unassembled WGS sequence"/>
</dbReference>
<dbReference type="PANTHER" id="PTHR43420:SF44">
    <property type="entry name" value="ACETYLTRANSFERASE YPEA"/>
    <property type="match status" value="1"/>
</dbReference>
<dbReference type="InterPro" id="IPR050680">
    <property type="entry name" value="YpeA/RimI_acetyltransf"/>
</dbReference>
<evidence type="ECO:0000313" key="7">
    <source>
        <dbReference type="Proteomes" id="UP000183077"/>
    </source>
</evidence>
<accession>A0A161UCZ4</accession>
<dbReference type="InterPro" id="IPR000182">
    <property type="entry name" value="GNAT_dom"/>
</dbReference>
<dbReference type="GO" id="GO:0016747">
    <property type="term" value="F:acyltransferase activity, transferring groups other than amino-acyl groups"/>
    <property type="evidence" value="ECO:0007669"/>
    <property type="project" value="InterPro"/>
</dbReference>
<sequence length="284" mass="32882">MTYSFQYRFLKNVNLEELLLVFNKSFSDHTVPVKLTMEQLKDKIKAEGIDLTISVGAFCNKELVGFILHAKNNNYLYNSATGVLPSFRGNNLTNKMYDYAIPLFKSFNMRKINLEVVSSNETASKSYRKIGFKKWRVVNCVKGITNVKSSKSEEIEGLQINNLPYYEYLISFAEKDIIPTWENNEFCIHNFETTLTIRKATINGNTTVGYLIFDPRYNKILQIWVKESYRRKGIASFMVKELIGNDKNFTITNIDGQNFGIHSFFKSIGGEPYLEQVEMEMYLD</sequence>
<keyword evidence="1 4" id="KW-0808">Transferase</keyword>
<dbReference type="RefSeq" id="WP_038986704.1">
    <property type="nucleotide sequence ID" value="NZ_JACAJT010000030.1"/>
</dbReference>
<dbReference type="AlphaFoldDB" id="A0A161UCZ4"/>
<reference evidence="5 7" key="2">
    <citation type="submission" date="2016-10" db="EMBL/GenBank/DDBJ databases">
        <authorList>
            <person name="de Groot N.N."/>
        </authorList>
    </citation>
    <scope>NUCLEOTIDE SEQUENCE [LARGE SCALE GENOMIC DNA]</scope>
    <source>
        <strain evidence="5 7">DSM 23048</strain>
    </source>
</reference>
<organism evidence="4 6">
    <name type="scientific">Myroides marinus</name>
    <dbReference type="NCBI Taxonomy" id="703342"/>
    <lineage>
        <taxon>Bacteria</taxon>
        <taxon>Pseudomonadati</taxon>
        <taxon>Bacteroidota</taxon>
        <taxon>Flavobacteriia</taxon>
        <taxon>Flavobacteriales</taxon>
        <taxon>Flavobacteriaceae</taxon>
        <taxon>Myroides</taxon>
    </lineage>
</organism>
<feature type="domain" description="N-acetyltransferase" evidence="3">
    <location>
        <begin position="145"/>
        <end position="284"/>
    </location>
</feature>
<dbReference type="Proteomes" id="UP000183077">
    <property type="component" value="Unassembled WGS sequence"/>
</dbReference>
<evidence type="ECO:0000313" key="6">
    <source>
        <dbReference type="Proteomes" id="UP000076630"/>
    </source>
</evidence>